<proteinExistence type="predicted"/>
<accession>A0A7W9GEB4</accession>
<dbReference type="PANTHER" id="PTHR30055:SF209">
    <property type="entry name" value="POSSIBLE TRANSCRIPTIONAL REGULATORY PROTEIN (PROBABLY TETR-FAMILY)"/>
    <property type="match status" value="1"/>
</dbReference>
<dbReference type="RefSeq" id="WP_185075382.1">
    <property type="nucleotide sequence ID" value="NZ_JACHMB010000001.1"/>
</dbReference>
<dbReference type="InterPro" id="IPR009057">
    <property type="entry name" value="Homeodomain-like_sf"/>
</dbReference>
<evidence type="ECO:0000313" key="8">
    <source>
        <dbReference type="Proteomes" id="UP000579153"/>
    </source>
</evidence>
<dbReference type="PROSITE" id="PS50977">
    <property type="entry name" value="HTH_TETR_2"/>
    <property type="match status" value="1"/>
</dbReference>
<dbReference type="AlphaFoldDB" id="A0A7W9GEB4"/>
<evidence type="ECO:0000256" key="4">
    <source>
        <dbReference type="PROSITE-ProRule" id="PRU00335"/>
    </source>
</evidence>
<evidence type="ECO:0000256" key="1">
    <source>
        <dbReference type="ARBA" id="ARBA00023015"/>
    </source>
</evidence>
<dbReference type="InterPro" id="IPR025996">
    <property type="entry name" value="MT1864/Rv1816-like_C"/>
</dbReference>
<dbReference type="Proteomes" id="UP000579153">
    <property type="component" value="Unassembled WGS sequence"/>
</dbReference>
<dbReference type="InterPro" id="IPR050109">
    <property type="entry name" value="HTH-type_TetR-like_transc_reg"/>
</dbReference>
<organism evidence="7 8">
    <name type="scientific">Nonomuraea jabiensis</name>
    <dbReference type="NCBI Taxonomy" id="882448"/>
    <lineage>
        <taxon>Bacteria</taxon>
        <taxon>Bacillati</taxon>
        <taxon>Actinomycetota</taxon>
        <taxon>Actinomycetes</taxon>
        <taxon>Streptosporangiales</taxon>
        <taxon>Streptosporangiaceae</taxon>
        <taxon>Nonomuraea</taxon>
    </lineage>
</organism>
<dbReference type="Gene3D" id="1.10.357.10">
    <property type="entry name" value="Tetracycline Repressor, domain 2"/>
    <property type="match status" value="1"/>
</dbReference>
<feature type="DNA-binding region" description="H-T-H motif" evidence="4">
    <location>
        <begin position="47"/>
        <end position="66"/>
    </location>
</feature>
<dbReference type="EMBL" id="JACHMB010000001">
    <property type="protein sequence ID" value="MBB5782244.1"/>
    <property type="molecule type" value="Genomic_DNA"/>
</dbReference>
<evidence type="ECO:0000256" key="5">
    <source>
        <dbReference type="SAM" id="MobiDB-lite"/>
    </source>
</evidence>
<dbReference type="Pfam" id="PF13305">
    <property type="entry name" value="TetR_C_33"/>
    <property type="match status" value="1"/>
</dbReference>
<protein>
    <submittedName>
        <fullName evidence="7">AcrR family transcriptional regulator</fullName>
    </submittedName>
</protein>
<comment type="caution">
    <text evidence="7">The sequence shown here is derived from an EMBL/GenBank/DDBJ whole genome shotgun (WGS) entry which is preliminary data.</text>
</comment>
<dbReference type="InterPro" id="IPR001647">
    <property type="entry name" value="HTH_TetR"/>
</dbReference>
<evidence type="ECO:0000256" key="3">
    <source>
        <dbReference type="ARBA" id="ARBA00023163"/>
    </source>
</evidence>
<keyword evidence="8" id="KW-1185">Reference proteome</keyword>
<gene>
    <name evidence="7" type="ORF">HD596_009000</name>
</gene>
<feature type="domain" description="HTH tetR-type" evidence="6">
    <location>
        <begin position="22"/>
        <end position="84"/>
    </location>
</feature>
<dbReference type="SUPFAM" id="SSF46689">
    <property type="entry name" value="Homeodomain-like"/>
    <property type="match status" value="1"/>
</dbReference>
<dbReference type="InterPro" id="IPR036271">
    <property type="entry name" value="Tet_transcr_reg_TetR-rel_C_sf"/>
</dbReference>
<dbReference type="GO" id="GO:0003700">
    <property type="term" value="F:DNA-binding transcription factor activity"/>
    <property type="evidence" value="ECO:0007669"/>
    <property type="project" value="TreeGrafter"/>
</dbReference>
<evidence type="ECO:0000256" key="2">
    <source>
        <dbReference type="ARBA" id="ARBA00023125"/>
    </source>
</evidence>
<reference evidence="7 8" key="1">
    <citation type="submission" date="2020-08" db="EMBL/GenBank/DDBJ databases">
        <title>Sequencing the genomes of 1000 actinobacteria strains.</title>
        <authorList>
            <person name="Klenk H.-P."/>
        </authorList>
    </citation>
    <scope>NUCLEOTIDE SEQUENCE [LARGE SCALE GENOMIC DNA]</scope>
    <source>
        <strain evidence="7 8">DSM 45507</strain>
    </source>
</reference>
<dbReference type="PANTHER" id="PTHR30055">
    <property type="entry name" value="HTH-TYPE TRANSCRIPTIONAL REGULATOR RUTR"/>
    <property type="match status" value="1"/>
</dbReference>
<evidence type="ECO:0000259" key="6">
    <source>
        <dbReference type="PROSITE" id="PS50977"/>
    </source>
</evidence>
<keyword evidence="2 4" id="KW-0238">DNA-binding</keyword>
<name>A0A7W9GEB4_9ACTN</name>
<feature type="compositionally biased region" description="Basic and acidic residues" evidence="5">
    <location>
        <begin position="1"/>
        <end position="10"/>
    </location>
</feature>
<dbReference type="SUPFAM" id="SSF48498">
    <property type="entry name" value="Tetracyclin repressor-like, C-terminal domain"/>
    <property type="match status" value="1"/>
</dbReference>
<sequence length="205" mass="22325">MSVQPDEGRSRPRARNPRGEGERLRADLIAAVGRLLEEMPGEDDGPSLRAVARAAGITPQSVYLHFADKRELVGALFEERFTELAEELAAAARSAGDDPRARLRALCMAYCSFAVRSPGLYRVLFSNPTLPRQEPGKQRGMPALIVLDDAIRACTGEAPGQGPSSTTLCVWASMHGLVLLRRDRPNLSWPDLENLVDEVLSAHVG</sequence>
<dbReference type="Pfam" id="PF00440">
    <property type="entry name" value="TetR_N"/>
    <property type="match status" value="1"/>
</dbReference>
<keyword evidence="1" id="KW-0805">Transcription regulation</keyword>
<feature type="region of interest" description="Disordered" evidence="5">
    <location>
        <begin position="1"/>
        <end position="23"/>
    </location>
</feature>
<dbReference type="GO" id="GO:0000976">
    <property type="term" value="F:transcription cis-regulatory region binding"/>
    <property type="evidence" value="ECO:0007669"/>
    <property type="project" value="TreeGrafter"/>
</dbReference>
<keyword evidence="3" id="KW-0804">Transcription</keyword>
<evidence type="ECO:0000313" key="7">
    <source>
        <dbReference type="EMBL" id="MBB5782244.1"/>
    </source>
</evidence>